<evidence type="ECO:0000313" key="2">
    <source>
        <dbReference type="EMBL" id="AEM72204.1"/>
    </source>
</evidence>
<dbReference type="Proteomes" id="UP000008908">
    <property type="component" value="Chromosome"/>
</dbReference>
<keyword evidence="3" id="KW-1185">Reference proteome</keyword>
<dbReference type="HOGENOM" id="CLU_1675898_0_0_10"/>
<sequence>MKKIKSLSILLLTLLPIFSCSEDDGNDDNGFSSAALVGTWDLVEVKLSAAVDLDGDGKLSSNLLDEETCISGTLVLKDDTTYQYEQSSFNITAITNDQYYVDCFGTNSSTGAWASDGTEIAFQGSVTLGVLQLDGNKIIKSEDEELPGVETYVYEKRQ</sequence>
<feature type="chain" id="PRO_5003435635" description="Lipocalin-like domain-containing protein" evidence="1">
    <location>
        <begin position="22"/>
        <end position="158"/>
    </location>
</feature>
<name>G2PLT5_ALLRU</name>
<keyword evidence="1" id="KW-0732">Signal</keyword>
<feature type="signal peptide" evidence="1">
    <location>
        <begin position="1"/>
        <end position="21"/>
    </location>
</feature>
<protein>
    <recommendedName>
        <fullName evidence="4">Lipocalin-like domain-containing protein</fullName>
    </recommendedName>
</protein>
<dbReference type="eggNOG" id="ENOG503385F">
    <property type="taxonomic scope" value="Bacteria"/>
</dbReference>
<dbReference type="EMBL" id="CP002999">
    <property type="protein sequence ID" value="AEM72204.1"/>
    <property type="molecule type" value="Genomic_DNA"/>
</dbReference>
<dbReference type="AlphaFoldDB" id="G2PLT5"/>
<organism evidence="2 3">
    <name type="scientific">Allomuricauda ruestringensis (strain DSM 13258 / CIP 107369 / LMG 19739 / B1)</name>
    <name type="common">Muricauda ruestringensis</name>
    <dbReference type="NCBI Taxonomy" id="886377"/>
    <lineage>
        <taxon>Bacteria</taxon>
        <taxon>Pseudomonadati</taxon>
        <taxon>Bacteroidota</taxon>
        <taxon>Flavobacteriia</taxon>
        <taxon>Flavobacteriales</taxon>
        <taxon>Flavobacteriaceae</taxon>
        <taxon>Flagellimonas</taxon>
    </lineage>
</organism>
<dbReference type="RefSeq" id="WP_014034483.1">
    <property type="nucleotide sequence ID" value="NC_015945.1"/>
</dbReference>
<reference evidence="3" key="1">
    <citation type="submission" date="2011-08" db="EMBL/GenBank/DDBJ databases">
        <title>The complete genome of Muricauda ruestringensis DSM 13258.</title>
        <authorList>
            <person name="Lucas S."/>
            <person name="Han J."/>
            <person name="Lapidus A."/>
            <person name="Bruce D."/>
            <person name="Goodwin L."/>
            <person name="Pitluck S."/>
            <person name="Peters L."/>
            <person name="Kyrpides N."/>
            <person name="Mavromatis K."/>
            <person name="Ivanova N."/>
            <person name="Ovchinnikova G."/>
            <person name="Teshima H."/>
            <person name="Detter J.C."/>
            <person name="Tapia R."/>
            <person name="Han C."/>
            <person name="Land M."/>
            <person name="Hauser L."/>
            <person name="Markowitz V."/>
            <person name="Cheng J.-F."/>
            <person name="Hugenholtz P."/>
            <person name="Woyke T."/>
            <person name="Wu D."/>
            <person name="Spring S."/>
            <person name="Schroeder M."/>
            <person name="Brambilla E."/>
            <person name="Klenk H.-P."/>
            <person name="Eisen J.A."/>
        </authorList>
    </citation>
    <scope>NUCLEOTIDE SEQUENCE [LARGE SCALE GENOMIC DNA]</scope>
    <source>
        <strain evidence="3">DSM 13258 / LMG 19739 / B1</strain>
    </source>
</reference>
<proteinExistence type="predicted"/>
<dbReference type="OrthoDB" id="1452258at2"/>
<evidence type="ECO:0000256" key="1">
    <source>
        <dbReference type="SAM" id="SignalP"/>
    </source>
</evidence>
<dbReference type="KEGG" id="mrs:Murru_3184"/>
<dbReference type="STRING" id="886377.Murru_3184"/>
<evidence type="ECO:0008006" key="4">
    <source>
        <dbReference type="Google" id="ProtNLM"/>
    </source>
</evidence>
<gene>
    <name evidence="2" type="ordered locus">Murru_3184</name>
</gene>
<reference evidence="2 3" key="2">
    <citation type="journal article" date="2012" name="Stand. Genomic Sci.">
        <title>Complete genome sequence of the facultatively anaerobic, appendaged bacterium Muricauda ruestringensis type strain (B1(T)).</title>
        <authorList>
            <person name="Huntemann M."/>
            <person name="Teshima H."/>
            <person name="Lapidus A."/>
            <person name="Nolan M."/>
            <person name="Lucas S."/>
            <person name="Hammon N."/>
            <person name="Deshpande S."/>
            <person name="Cheng J.F."/>
            <person name="Tapia R."/>
            <person name="Goodwin L.A."/>
            <person name="Pitluck S."/>
            <person name="Liolios K."/>
            <person name="Pagani I."/>
            <person name="Ivanova N."/>
            <person name="Mavromatis K."/>
            <person name="Mikhailova N."/>
            <person name="Pati A."/>
            <person name="Chen A."/>
            <person name="Palaniappan K."/>
            <person name="Land M."/>
            <person name="Hauser L."/>
            <person name="Pan C."/>
            <person name="Brambilla E.M."/>
            <person name="Rohde M."/>
            <person name="Spring S."/>
            <person name="Goker M."/>
            <person name="Detter J.C."/>
            <person name="Bristow J."/>
            <person name="Eisen J.A."/>
            <person name="Markowitz V."/>
            <person name="Hugenholtz P."/>
            <person name="Kyrpides N.C."/>
            <person name="Klenk H.P."/>
            <person name="Woyke T."/>
        </authorList>
    </citation>
    <scope>NUCLEOTIDE SEQUENCE [LARGE SCALE GENOMIC DNA]</scope>
    <source>
        <strain evidence="3">DSM 13258 / LMG 19739 / B1</strain>
    </source>
</reference>
<evidence type="ECO:0000313" key="3">
    <source>
        <dbReference type="Proteomes" id="UP000008908"/>
    </source>
</evidence>
<accession>G2PLT5</accession>